<proteinExistence type="predicted"/>
<dbReference type="Pfam" id="PF01734">
    <property type="entry name" value="Patatin"/>
    <property type="match status" value="1"/>
</dbReference>
<dbReference type="InterPro" id="IPR002641">
    <property type="entry name" value="PNPLA_dom"/>
</dbReference>
<keyword evidence="2" id="KW-0442">Lipid degradation</keyword>
<protein>
    <submittedName>
        <fullName evidence="4">Patatin-like phospholipase family protein</fullName>
    </submittedName>
</protein>
<reference evidence="4 5" key="1">
    <citation type="submission" date="2019-11" db="EMBL/GenBank/DDBJ databases">
        <authorList>
            <person name="Li X.-J."/>
            <person name="Feng X.-M."/>
        </authorList>
    </citation>
    <scope>NUCLEOTIDE SEQUENCE [LARGE SCALE GENOMIC DNA]</scope>
    <source>
        <strain evidence="4 5">XMNu-373</strain>
    </source>
</reference>
<evidence type="ECO:0000256" key="1">
    <source>
        <dbReference type="ARBA" id="ARBA00023098"/>
    </source>
</evidence>
<dbReference type="Gene3D" id="3.40.1090.10">
    <property type="entry name" value="Cytosolic phospholipase A2 catalytic domain"/>
    <property type="match status" value="2"/>
</dbReference>
<feature type="active site" description="Proton acceptor" evidence="2">
    <location>
        <position position="212"/>
    </location>
</feature>
<feature type="domain" description="PNPLA" evidence="3">
    <location>
        <begin position="14"/>
        <end position="225"/>
    </location>
</feature>
<dbReference type="PROSITE" id="PS51635">
    <property type="entry name" value="PNPLA"/>
    <property type="match status" value="1"/>
</dbReference>
<feature type="short sequence motif" description="DGA/G" evidence="2">
    <location>
        <begin position="212"/>
        <end position="214"/>
    </location>
</feature>
<sequence length="324" mass="34070">MQRPHHRGEPRRGLVLGGGGPLGAAWSVGALTAIEGATGIDLRTVDHLVGTSAGAVSAALLGAGVSVDQLRRHQFGESVDGPLESSDWDYDIATGGRRPQRPRLGIGSPRLVTRNIRRLRKMPPAVLLSALLPEGRGALNAVGELVAAVNPEGGWSPHTGVWVVAMDYESGRRVAFGRPDAPPAELPDAVMASCAIPGWFAPVTINGRRYIDGGACSVTSVDLLAGLGLDEVYVVAPGVSFETDQPRGLMPRMERAWRSRVTRRCAHEVAKLRAGGTRVVVLGPGAEDLAEIGGNVMDTGRRLRVLETSIRTSAAALSTRAKAA</sequence>
<accession>A0A7K3M5R5</accession>
<keyword evidence="1 2" id="KW-0443">Lipid metabolism</keyword>
<gene>
    <name evidence="4" type="ORF">F7O44_16070</name>
</gene>
<evidence type="ECO:0000313" key="4">
    <source>
        <dbReference type="EMBL" id="NDL58586.1"/>
    </source>
</evidence>
<feature type="short sequence motif" description="GXGXXG" evidence="2">
    <location>
        <begin position="18"/>
        <end position="23"/>
    </location>
</feature>
<dbReference type="GO" id="GO:0016042">
    <property type="term" value="P:lipid catabolic process"/>
    <property type="evidence" value="ECO:0007669"/>
    <property type="project" value="UniProtKB-UniRule"/>
</dbReference>
<feature type="short sequence motif" description="GXSXG" evidence="2">
    <location>
        <begin position="50"/>
        <end position="54"/>
    </location>
</feature>
<dbReference type="AlphaFoldDB" id="A0A7K3M5R5"/>
<keyword evidence="2" id="KW-0378">Hydrolase</keyword>
<dbReference type="GO" id="GO:0016787">
    <property type="term" value="F:hydrolase activity"/>
    <property type="evidence" value="ECO:0007669"/>
    <property type="project" value="UniProtKB-UniRule"/>
</dbReference>
<feature type="active site" description="Nucleophile" evidence="2">
    <location>
        <position position="52"/>
    </location>
</feature>
<keyword evidence="5" id="KW-1185">Reference proteome</keyword>
<dbReference type="Proteomes" id="UP000460435">
    <property type="component" value="Unassembled WGS sequence"/>
</dbReference>
<dbReference type="RefSeq" id="WP_162451280.1">
    <property type="nucleotide sequence ID" value="NZ_WLZY01000005.1"/>
</dbReference>
<dbReference type="EMBL" id="WLZY01000005">
    <property type="protein sequence ID" value="NDL58586.1"/>
    <property type="molecule type" value="Genomic_DNA"/>
</dbReference>
<evidence type="ECO:0000259" key="3">
    <source>
        <dbReference type="PROSITE" id="PS51635"/>
    </source>
</evidence>
<dbReference type="InterPro" id="IPR016035">
    <property type="entry name" value="Acyl_Trfase/lysoPLipase"/>
</dbReference>
<evidence type="ECO:0000313" key="5">
    <source>
        <dbReference type="Proteomes" id="UP000460435"/>
    </source>
</evidence>
<name>A0A7K3M5R5_9ACTN</name>
<comment type="caution">
    <text evidence="4">The sequence shown here is derived from an EMBL/GenBank/DDBJ whole genome shotgun (WGS) entry which is preliminary data.</text>
</comment>
<dbReference type="SUPFAM" id="SSF52151">
    <property type="entry name" value="FabD/lysophospholipase-like"/>
    <property type="match status" value="1"/>
</dbReference>
<evidence type="ECO:0000256" key="2">
    <source>
        <dbReference type="PROSITE-ProRule" id="PRU01161"/>
    </source>
</evidence>
<organism evidence="4 5">
    <name type="scientific">Phytoactinopolyspora mesophila</name>
    <dbReference type="NCBI Taxonomy" id="2650750"/>
    <lineage>
        <taxon>Bacteria</taxon>
        <taxon>Bacillati</taxon>
        <taxon>Actinomycetota</taxon>
        <taxon>Actinomycetes</taxon>
        <taxon>Jiangellales</taxon>
        <taxon>Jiangellaceae</taxon>
        <taxon>Phytoactinopolyspora</taxon>
    </lineage>
</organism>